<feature type="non-terminal residue" evidence="1">
    <location>
        <position position="20"/>
    </location>
</feature>
<protein>
    <submittedName>
        <fullName evidence="1">Uncharacterized protein</fullName>
    </submittedName>
</protein>
<keyword evidence="2" id="KW-1185">Reference proteome</keyword>
<evidence type="ECO:0000313" key="1">
    <source>
        <dbReference type="EMBL" id="OMO51005.1"/>
    </source>
</evidence>
<organism evidence="1 2">
    <name type="scientific">Corchorus capsularis</name>
    <name type="common">Jute</name>
    <dbReference type="NCBI Taxonomy" id="210143"/>
    <lineage>
        <taxon>Eukaryota</taxon>
        <taxon>Viridiplantae</taxon>
        <taxon>Streptophyta</taxon>
        <taxon>Embryophyta</taxon>
        <taxon>Tracheophyta</taxon>
        <taxon>Spermatophyta</taxon>
        <taxon>Magnoliopsida</taxon>
        <taxon>eudicotyledons</taxon>
        <taxon>Gunneridae</taxon>
        <taxon>Pentapetalae</taxon>
        <taxon>rosids</taxon>
        <taxon>malvids</taxon>
        <taxon>Malvales</taxon>
        <taxon>Malvaceae</taxon>
        <taxon>Grewioideae</taxon>
        <taxon>Apeibeae</taxon>
        <taxon>Corchorus</taxon>
    </lineage>
</organism>
<name>A0A1R3FYU8_COCAP</name>
<gene>
    <name evidence="1" type="ORF">CCACVL1_30071</name>
</gene>
<comment type="caution">
    <text evidence="1">The sequence shown here is derived from an EMBL/GenBank/DDBJ whole genome shotgun (WGS) entry which is preliminary data.</text>
</comment>
<proteinExistence type="predicted"/>
<dbReference type="Proteomes" id="UP000188268">
    <property type="component" value="Unassembled WGS sequence"/>
</dbReference>
<accession>A0A1R3FYU8</accession>
<sequence>MAIIRIFYIMLVSNLALKAK</sequence>
<dbReference type="AlphaFoldDB" id="A0A1R3FYU8"/>
<reference evidence="1 2" key="1">
    <citation type="submission" date="2013-09" db="EMBL/GenBank/DDBJ databases">
        <title>Corchorus capsularis genome sequencing.</title>
        <authorList>
            <person name="Alam M."/>
            <person name="Haque M.S."/>
            <person name="Islam M.S."/>
            <person name="Emdad E.M."/>
            <person name="Islam M.M."/>
            <person name="Ahmed B."/>
            <person name="Halim A."/>
            <person name="Hossen Q.M.M."/>
            <person name="Hossain M.Z."/>
            <person name="Ahmed R."/>
            <person name="Khan M.M."/>
            <person name="Islam R."/>
            <person name="Rashid M.M."/>
            <person name="Khan S.A."/>
            <person name="Rahman M.S."/>
            <person name="Alam M."/>
        </authorList>
    </citation>
    <scope>NUCLEOTIDE SEQUENCE [LARGE SCALE GENOMIC DNA]</scope>
    <source>
        <strain evidence="2">cv. CVL-1</strain>
        <tissue evidence="1">Whole seedling</tissue>
    </source>
</reference>
<evidence type="ECO:0000313" key="2">
    <source>
        <dbReference type="Proteomes" id="UP000188268"/>
    </source>
</evidence>
<dbReference type="EMBL" id="AWWV01015979">
    <property type="protein sequence ID" value="OMO51005.1"/>
    <property type="molecule type" value="Genomic_DNA"/>
</dbReference>